<keyword evidence="3" id="KW-1185">Reference proteome</keyword>
<reference evidence="2" key="2">
    <citation type="submission" date="2021-01" db="UniProtKB">
        <authorList>
            <consortium name="EnsemblMetazoa"/>
        </authorList>
    </citation>
    <scope>IDENTIFICATION</scope>
</reference>
<sequence>MKCGENGERGLAVGEQLDRLFQTTASTPLEMEMLRFVNICSIKLEIDICILNLGFNYTYGSNCPLPSPNSTRIDLVDVCLFVICCTVRQSEWRSLTTTKMRNFGVFLFFLMIFVDICSSKMIFQFNRYHYKKKPRSENLFKRDTRMCESECTSFVGRDRTKCTRKCISSECYEELYSWDELEEGEVDIRASSFKGCWMKKVINYRYSKHHLTS</sequence>
<dbReference type="PANTHER" id="PTHR35455:SF1">
    <property type="entry name" value="AGAP005842-PA"/>
    <property type="match status" value="1"/>
</dbReference>
<protein>
    <submittedName>
        <fullName evidence="2">Uncharacterized protein</fullName>
    </submittedName>
</protein>
<dbReference type="Pfam" id="PF16029">
    <property type="entry name" value="DUF4787"/>
    <property type="match status" value="1"/>
</dbReference>
<dbReference type="KEGG" id="spu:115928792"/>
<dbReference type="RefSeq" id="XP_030852555.1">
    <property type="nucleotide sequence ID" value="XM_030996695.1"/>
</dbReference>
<evidence type="ECO:0000256" key="1">
    <source>
        <dbReference type="SAM" id="Phobius"/>
    </source>
</evidence>
<keyword evidence="1" id="KW-1133">Transmembrane helix</keyword>
<dbReference type="InParanoid" id="A0A7M7PJE2"/>
<dbReference type="GeneID" id="115928792"/>
<feature type="transmembrane region" description="Helical" evidence="1">
    <location>
        <begin position="103"/>
        <end position="123"/>
    </location>
</feature>
<accession>A0A7M7PJE2</accession>
<proteinExistence type="predicted"/>
<name>A0A7M7PJE2_STRPU</name>
<dbReference type="InterPro" id="IPR031985">
    <property type="entry name" value="DUF4787"/>
</dbReference>
<dbReference type="AlphaFoldDB" id="A0A7M7PJE2"/>
<keyword evidence="1" id="KW-0812">Transmembrane</keyword>
<keyword evidence="1" id="KW-0472">Membrane</keyword>
<dbReference type="EnsemblMetazoa" id="XM_030996695">
    <property type="protein sequence ID" value="XP_030852555"/>
    <property type="gene ID" value="LOC115928792"/>
</dbReference>
<dbReference type="OrthoDB" id="1915375at2759"/>
<evidence type="ECO:0000313" key="2">
    <source>
        <dbReference type="EnsemblMetazoa" id="XP_030852555"/>
    </source>
</evidence>
<dbReference type="Proteomes" id="UP000007110">
    <property type="component" value="Unassembled WGS sequence"/>
</dbReference>
<organism evidence="2 3">
    <name type="scientific">Strongylocentrotus purpuratus</name>
    <name type="common">Purple sea urchin</name>
    <dbReference type="NCBI Taxonomy" id="7668"/>
    <lineage>
        <taxon>Eukaryota</taxon>
        <taxon>Metazoa</taxon>
        <taxon>Echinodermata</taxon>
        <taxon>Eleutherozoa</taxon>
        <taxon>Echinozoa</taxon>
        <taxon>Echinoidea</taxon>
        <taxon>Euechinoidea</taxon>
        <taxon>Echinacea</taxon>
        <taxon>Camarodonta</taxon>
        <taxon>Echinidea</taxon>
        <taxon>Strongylocentrotidae</taxon>
        <taxon>Strongylocentrotus</taxon>
    </lineage>
</organism>
<reference evidence="3" key="1">
    <citation type="submission" date="2015-02" db="EMBL/GenBank/DDBJ databases">
        <title>Genome sequencing for Strongylocentrotus purpuratus.</title>
        <authorList>
            <person name="Murali S."/>
            <person name="Liu Y."/>
            <person name="Vee V."/>
            <person name="English A."/>
            <person name="Wang M."/>
            <person name="Skinner E."/>
            <person name="Han Y."/>
            <person name="Muzny D.M."/>
            <person name="Worley K.C."/>
            <person name="Gibbs R.A."/>
        </authorList>
    </citation>
    <scope>NUCLEOTIDE SEQUENCE</scope>
</reference>
<dbReference type="PANTHER" id="PTHR35455">
    <property type="entry name" value="UNNAMED PRODUCT"/>
    <property type="match status" value="1"/>
</dbReference>
<evidence type="ECO:0000313" key="3">
    <source>
        <dbReference type="Proteomes" id="UP000007110"/>
    </source>
</evidence>